<feature type="transmembrane region" description="Helical" evidence="3">
    <location>
        <begin position="394"/>
        <end position="413"/>
    </location>
</feature>
<feature type="transmembrane region" description="Helical" evidence="3">
    <location>
        <begin position="420"/>
        <end position="440"/>
    </location>
</feature>
<reference evidence="5 6" key="1">
    <citation type="submission" date="2018-11" db="EMBL/GenBank/DDBJ databases">
        <title>Phylogenetic determinants of toxin gene distribution in genomes of Brevibacillus laterosporus.</title>
        <authorList>
            <person name="Glare T.R."/>
            <person name="Durrant A."/>
            <person name="Berry C."/>
            <person name="Palma L."/>
            <person name="Ormskirk M."/>
            <person name="Cox M.O."/>
        </authorList>
    </citation>
    <scope>NUCLEOTIDE SEQUENCE [LARGE SCALE GENOMIC DNA]</scope>
    <source>
        <strain evidence="5 6">1821L</strain>
    </source>
</reference>
<evidence type="ECO:0000259" key="4">
    <source>
        <dbReference type="Pfam" id="PF06597"/>
    </source>
</evidence>
<keyword evidence="6" id="KW-1185">Reference proteome</keyword>
<keyword evidence="3" id="KW-0472">Membrane</keyword>
<protein>
    <submittedName>
        <fullName evidence="5">Toxin</fullName>
    </submittedName>
</protein>
<dbReference type="AlphaFoldDB" id="A0A518VCV0"/>
<proteinExistence type="inferred from homology"/>
<organism evidence="5 6">
    <name type="scientific">Brevibacillus laterosporus</name>
    <name type="common">Bacillus laterosporus</name>
    <dbReference type="NCBI Taxonomy" id="1465"/>
    <lineage>
        <taxon>Bacteria</taxon>
        <taxon>Bacillati</taxon>
        <taxon>Bacillota</taxon>
        <taxon>Bacilli</taxon>
        <taxon>Bacillales</taxon>
        <taxon>Paenibacillaceae</taxon>
        <taxon>Brevibacillus</taxon>
    </lineage>
</organism>
<dbReference type="Proteomes" id="UP000319432">
    <property type="component" value="Chromosome"/>
</dbReference>
<feature type="domain" description="Protein OrfX2/OrfX3/P47" evidence="4">
    <location>
        <begin position="9"/>
        <end position="485"/>
    </location>
</feature>
<keyword evidence="3" id="KW-1133">Transmembrane helix</keyword>
<evidence type="ECO:0000256" key="3">
    <source>
        <dbReference type="SAM" id="Phobius"/>
    </source>
</evidence>
<dbReference type="EMBL" id="CP033464">
    <property type="protein sequence ID" value="QDX94823.1"/>
    <property type="molecule type" value="Genomic_DNA"/>
</dbReference>
<keyword evidence="3" id="KW-0812">Transmembrane</keyword>
<evidence type="ECO:0000256" key="1">
    <source>
        <dbReference type="ARBA" id="ARBA00023026"/>
    </source>
</evidence>
<gene>
    <name evidence="5" type="ORF">EEL30_22560</name>
</gene>
<dbReference type="Pfam" id="PF06597">
    <property type="entry name" value="Clostridium_P47"/>
    <property type="match status" value="1"/>
</dbReference>
<name>A0A518VCV0_BRELA</name>
<keyword evidence="1" id="KW-0843">Virulence</keyword>
<dbReference type="OrthoDB" id="2082394at2"/>
<comment type="similarity">
    <text evidence="2">Belongs to the TULIP P47 family.</text>
</comment>
<evidence type="ECO:0000313" key="6">
    <source>
        <dbReference type="Proteomes" id="UP000319432"/>
    </source>
</evidence>
<dbReference type="InterPro" id="IPR010567">
    <property type="entry name" value="OrfX2/OrfX3/P47"/>
</dbReference>
<evidence type="ECO:0000256" key="2">
    <source>
        <dbReference type="ARBA" id="ARBA00035010"/>
    </source>
</evidence>
<accession>A0A518VCV0</accession>
<sequence>MTITHSTSTLNWDTVFAIPIAEVNRMIREQKSSPKNFELTDSNGNDFKGEFKDWQIITGGDGNSIRMNIPVRDFQTILQDFFIGKFGFQSADLHVQVKLTYLPHETVTKNEGNEQLYGLKMKTKSSGPIDPVVIGISLKNVTGIFYPGSLNHNVFIDLEEILKEIFMSQIITWLTLHLEQFTHTFNVVNLNLYISGDEAWAWCRPSYVDYAYTDIEGDVEKSLLGVLCMTGGRRGGIQQQQKLDAYVIPKSSNAGFLIAEERFLRDVLLPTLPMKFTNSTIDDYEVINASGEAGQYQHILQLKDGRKIQLERVQANGSMYTPYLEELKLSLIGDEMKLETYTETHIFDGIKAYCRTTHHYRIVLATNKKGEQTITYEQVKEPTLLQGTINGGSALPWIMLVAGIIASVLLAVFTGGATLLIAGIVVSLIFGTIALLPTIFETLNVETSPSIDLLLENTTSQIIWNASETFELDYAGLAGPLQLGGRFVI</sequence>
<evidence type="ECO:0000313" key="5">
    <source>
        <dbReference type="EMBL" id="QDX94823.1"/>
    </source>
</evidence>